<evidence type="ECO:0000313" key="2">
    <source>
        <dbReference type="Proteomes" id="UP001160334"/>
    </source>
</evidence>
<dbReference type="RefSeq" id="WP_280764215.1">
    <property type="nucleotide sequence ID" value="NZ_JARXVC010000036.1"/>
</dbReference>
<sequence length="420" mass="46338">MSESSAAQEIVGPERHDLMAEMSWLAFELAQSLMSSNPKRALGWTDRALAYHPIDPNEDPANEYELLELRSALLQRLGRASEADATRAQILRDASTSYRLTLACMADEHKTYRNWYSHDMASVMVWRRALLRDVNDAITGGDFDQAWRGIIQVGEFSAAKFRPDSGGELTKAVGRLTRVTDGAGLSADAAYRSLDRLTREILPRVVGAVGGESLARRISALAPVTCLADASTSESGVPSTAAVWTHGWNLENRRVHPVREGLDEFLDSIEYREDPFGTRVSRSEVIRLTAVALDEIGIPLGLEVTDMADANLVWPHRLAASSARWMTMWAAVREEWTASHHVGEGGDERELPDDRISEWETVWETGWRTISGDLFRVIHATVTRIVASSLDMPSDAAVRMLFTPRSPRDVGKSPGAAGIG</sequence>
<dbReference type="Proteomes" id="UP001160334">
    <property type="component" value="Unassembled WGS sequence"/>
</dbReference>
<evidence type="ECO:0000313" key="1">
    <source>
        <dbReference type="EMBL" id="MDH6285064.1"/>
    </source>
</evidence>
<gene>
    <name evidence="1" type="ORF">M2280_006328</name>
</gene>
<comment type="caution">
    <text evidence="1">The sequence shown here is derived from an EMBL/GenBank/DDBJ whole genome shotgun (WGS) entry which is preliminary data.</text>
</comment>
<protein>
    <submittedName>
        <fullName evidence="1">Uncharacterized protein</fullName>
    </submittedName>
</protein>
<proteinExistence type="predicted"/>
<organism evidence="1 2">
    <name type="scientific">Prescottella agglutinans</name>
    <dbReference type="NCBI Taxonomy" id="1644129"/>
    <lineage>
        <taxon>Bacteria</taxon>
        <taxon>Bacillati</taxon>
        <taxon>Actinomycetota</taxon>
        <taxon>Actinomycetes</taxon>
        <taxon>Mycobacteriales</taxon>
        <taxon>Nocardiaceae</taxon>
        <taxon>Prescottella</taxon>
    </lineage>
</organism>
<accession>A0ABT6ML68</accession>
<name>A0ABT6ML68_9NOCA</name>
<keyword evidence="2" id="KW-1185">Reference proteome</keyword>
<reference evidence="1 2" key="1">
    <citation type="submission" date="2023-04" db="EMBL/GenBank/DDBJ databases">
        <title>Forest soil microbial communities from Buena Vista Peninsula, Colon Province, Panama.</title>
        <authorList>
            <person name="Bouskill N."/>
        </authorList>
    </citation>
    <scope>NUCLEOTIDE SEQUENCE [LARGE SCALE GENOMIC DNA]</scope>
    <source>
        <strain evidence="1 2">CFH S0262</strain>
    </source>
</reference>
<dbReference type="EMBL" id="JARXVC010000036">
    <property type="protein sequence ID" value="MDH6285064.1"/>
    <property type="molecule type" value="Genomic_DNA"/>
</dbReference>